<dbReference type="EMBL" id="JAEUAX010000005">
    <property type="protein sequence ID" value="MBW9110169.1"/>
    <property type="molecule type" value="Genomic_DNA"/>
</dbReference>
<sequence>MPETAEAYLREVATKAAQEAPAGLEKSRAVDAVMAVLVDWKNIKSDLSDSAAGSAI</sequence>
<comment type="caution">
    <text evidence="1">The sequence shown here is derived from an EMBL/GenBank/DDBJ whole genome shotgun (WGS) entry which is preliminary data.</text>
</comment>
<organism evidence="1 2">
    <name type="scientific">Microbacterium ureisolvens</name>
    <dbReference type="NCBI Taxonomy" id="2781186"/>
    <lineage>
        <taxon>Bacteria</taxon>
        <taxon>Bacillati</taxon>
        <taxon>Actinomycetota</taxon>
        <taxon>Actinomycetes</taxon>
        <taxon>Micrococcales</taxon>
        <taxon>Microbacteriaceae</taxon>
        <taxon>Microbacterium</taxon>
    </lineage>
</organism>
<dbReference type="Proteomes" id="UP000777440">
    <property type="component" value="Unassembled WGS sequence"/>
</dbReference>
<gene>
    <name evidence="1" type="ORF">JNB61_10330</name>
</gene>
<keyword evidence="2" id="KW-1185">Reference proteome</keyword>
<name>A0ABS7HXR0_9MICO</name>
<evidence type="ECO:0000313" key="1">
    <source>
        <dbReference type="EMBL" id="MBW9110169.1"/>
    </source>
</evidence>
<evidence type="ECO:0000313" key="2">
    <source>
        <dbReference type="Proteomes" id="UP000777440"/>
    </source>
</evidence>
<reference evidence="1 2" key="1">
    <citation type="journal article" date="2021" name="MBio">
        <title>Poor Competitiveness of Bradyrhizobium in Pigeon Pea Root Colonization in Indian Soils.</title>
        <authorList>
            <person name="Chalasani D."/>
            <person name="Basu A."/>
            <person name="Pullabhotla S.V.S.R.N."/>
            <person name="Jorrin B."/>
            <person name="Neal A.L."/>
            <person name="Poole P.S."/>
            <person name="Podile A.R."/>
            <person name="Tkacz A."/>
        </authorList>
    </citation>
    <scope>NUCLEOTIDE SEQUENCE [LARGE SCALE GENOMIC DNA]</scope>
    <source>
        <strain evidence="1 2">HU12</strain>
    </source>
</reference>
<accession>A0ABS7HXR0</accession>
<protein>
    <submittedName>
        <fullName evidence="1">Uncharacterized protein</fullName>
    </submittedName>
</protein>
<dbReference type="RefSeq" id="WP_220339564.1">
    <property type="nucleotide sequence ID" value="NZ_JAEUAX010000005.1"/>
</dbReference>
<proteinExistence type="predicted"/>